<keyword evidence="2" id="KW-0560">Oxidoreductase</keyword>
<dbReference type="Pfam" id="PF13561">
    <property type="entry name" value="adh_short_C2"/>
    <property type="match status" value="1"/>
</dbReference>
<dbReference type="InterPro" id="IPR020904">
    <property type="entry name" value="Sc_DH/Rdtase_CS"/>
</dbReference>
<keyword evidence="4" id="KW-1185">Reference proteome</keyword>
<dbReference type="OrthoDB" id="9803333at2"/>
<dbReference type="GO" id="GO:0016614">
    <property type="term" value="F:oxidoreductase activity, acting on CH-OH group of donors"/>
    <property type="evidence" value="ECO:0007669"/>
    <property type="project" value="UniProtKB-ARBA"/>
</dbReference>
<evidence type="ECO:0000256" key="2">
    <source>
        <dbReference type="ARBA" id="ARBA00023002"/>
    </source>
</evidence>
<sequence length="307" mass="33646">MPPYPTNNENPVYPYYAKETVCKEQPIAFPPQHQPFQPGLESFMSPKPISENPNYRGSCKLKGKVAIITGGDSGIGRATAIAFAKEGADVVIPYLWETSDAMETKARVEALGQCCLPIQIDLRFKRNCETVVHETISAFGRLDILVNNHGVQYPQNSIVDISEQQLYQTFQTNIFPFFFMVQAALPHLRRGSSIINTTSITAYKGHKTLIDYSSTKGAIVSFTRSLSLSLIDYGIRVNAVAPGSTWTPLIPSSYSAEKVAVFGTDAPIERAAQPYELAPAYVYLASDDSSYVTGEVMHVNGGAMVTT</sequence>
<dbReference type="CDD" id="cd05355">
    <property type="entry name" value="SDR_c1"/>
    <property type="match status" value="1"/>
</dbReference>
<protein>
    <submittedName>
        <fullName evidence="3">SDR family oxidoreductase</fullName>
    </submittedName>
</protein>
<dbReference type="PRINTS" id="PR00081">
    <property type="entry name" value="GDHRDH"/>
</dbReference>
<reference evidence="3 4" key="1">
    <citation type="submission" date="2018-11" db="EMBL/GenBank/DDBJ databases">
        <title>Genome sequencing of Paenibacillus lentus DSM25539(T).</title>
        <authorList>
            <person name="Kook J.-K."/>
            <person name="Park S.-N."/>
            <person name="Lim Y.K."/>
        </authorList>
    </citation>
    <scope>NUCLEOTIDE SEQUENCE [LARGE SCALE GENOMIC DNA]</scope>
    <source>
        <strain evidence="3 4">DSM 25539</strain>
    </source>
</reference>
<evidence type="ECO:0000313" key="4">
    <source>
        <dbReference type="Proteomes" id="UP000273145"/>
    </source>
</evidence>
<dbReference type="AlphaFoldDB" id="A0A3S8S173"/>
<dbReference type="PROSITE" id="PS00061">
    <property type="entry name" value="ADH_SHORT"/>
    <property type="match status" value="1"/>
</dbReference>
<dbReference type="SUPFAM" id="SSF51735">
    <property type="entry name" value="NAD(P)-binding Rossmann-fold domains"/>
    <property type="match status" value="1"/>
</dbReference>
<evidence type="ECO:0000313" key="3">
    <source>
        <dbReference type="EMBL" id="AZK48824.1"/>
    </source>
</evidence>
<comment type="similarity">
    <text evidence="1">Belongs to the short-chain dehydrogenases/reductases (SDR) family.</text>
</comment>
<name>A0A3S8S173_9BACL</name>
<dbReference type="FunFam" id="3.40.50.720:FF:000084">
    <property type="entry name" value="Short-chain dehydrogenase reductase"/>
    <property type="match status" value="1"/>
</dbReference>
<evidence type="ECO:0000256" key="1">
    <source>
        <dbReference type="ARBA" id="ARBA00006484"/>
    </source>
</evidence>
<dbReference type="Proteomes" id="UP000273145">
    <property type="component" value="Chromosome"/>
</dbReference>
<dbReference type="PANTHER" id="PTHR48107">
    <property type="entry name" value="NADPH-DEPENDENT ALDEHYDE REDUCTASE-LIKE PROTEIN, CHLOROPLASTIC-RELATED"/>
    <property type="match status" value="1"/>
</dbReference>
<proteinExistence type="inferred from homology"/>
<gene>
    <name evidence="3" type="ORF">EIM92_01330</name>
</gene>
<organism evidence="3 4">
    <name type="scientific">Paenibacillus lentus</name>
    <dbReference type="NCBI Taxonomy" id="1338368"/>
    <lineage>
        <taxon>Bacteria</taxon>
        <taxon>Bacillati</taxon>
        <taxon>Bacillota</taxon>
        <taxon>Bacilli</taxon>
        <taxon>Bacillales</taxon>
        <taxon>Paenibacillaceae</taxon>
        <taxon>Paenibacillus</taxon>
    </lineage>
</organism>
<dbReference type="InterPro" id="IPR002347">
    <property type="entry name" value="SDR_fam"/>
</dbReference>
<accession>A0A3S8S173</accession>
<dbReference type="Gene3D" id="3.40.50.720">
    <property type="entry name" value="NAD(P)-binding Rossmann-like Domain"/>
    <property type="match status" value="1"/>
</dbReference>
<dbReference type="EMBL" id="CP034248">
    <property type="protein sequence ID" value="AZK48824.1"/>
    <property type="molecule type" value="Genomic_DNA"/>
</dbReference>
<dbReference type="PRINTS" id="PR00080">
    <property type="entry name" value="SDRFAMILY"/>
</dbReference>
<dbReference type="PANTHER" id="PTHR48107:SF16">
    <property type="entry name" value="NADPH-DEPENDENT ALDEHYDE REDUCTASE 1, CHLOROPLASTIC"/>
    <property type="match status" value="1"/>
</dbReference>
<dbReference type="GO" id="GO:0008206">
    <property type="term" value="P:bile acid metabolic process"/>
    <property type="evidence" value="ECO:0007669"/>
    <property type="project" value="UniProtKB-ARBA"/>
</dbReference>
<dbReference type="KEGG" id="plen:EIM92_01330"/>
<dbReference type="InterPro" id="IPR036291">
    <property type="entry name" value="NAD(P)-bd_dom_sf"/>
</dbReference>
<dbReference type="RefSeq" id="WP_125084969.1">
    <property type="nucleotide sequence ID" value="NZ_CP034248.1"/>
</dbReference>